<dbReference type="SUPFAM" id="SSF109604">
    <property type="entry name" value="HD-domain/PDEase-like"/>
    <property type="match status" value="1"/>
</dbReference>
<evidence type="ECO:0000313" key="3">
    <source>
        <dbReference type="EMBL" id="MFB9886461.1"/>
    </source>
</evidence>
<accession>A0ABV5ZB10</accession>
<dbReference type="InterPro" id="IPR023293">
    <property type="entry name" value="dGTP_triP_hydro_central_sf"/>
</dbReference>
<gene>
    <name evidence="3" type="ORF">ACFFLH_08570</name>
</gene>
<dbReference type="SMART" id="SM00471">
    <property type="entry name" value="HDc"/>
    <property type="match status" value="1"/>
</dbReference>
<dbReference type="PROSITE" id="PS51831">
    <property type="entry name" value="HD"/>
    <property type="match status" value="1"/>
</dbReference>
<dbReference type="Proteomes" id="UP001589628">
    <property type="component" value="Unassembled WGS sequence"/>
</dbReference>
<dbReference type="Pfam" id="PF01966">
    <property type="entry name" value="HD"/>
    <property type="match status" value="1"/>
</dbReference>
<dbReference type="PANTHER" id="PTHR11373">
    <property type="entry name" value="DEOXYNUCLEOSIDE TRIPHOSPHATE TRIPHOSPHOHYDROLASE"/>
    <property type="match status" value="1"/>
</dbReference>
<dbReference type="InterPro" id="IPR026875">
    <property type="entry name" value="PHydrolase_assoc_dom"/>
</dbReference>
<dbReference type="InterPro" id="IPR006674">
    <property type="entry name" value="HD_domain"/>
</dbReference>
<dbReference type="RefSeq" id="WP_211249478.1">
    <property type="nucleotide sequence ID" value="NZ_JAUESS010000003.1"/>
</dbReference>
<dbReference type="EMBL" id="JBHLZN010000002">
    <property type="protein sequence ID" value="MFB9886461.1"/>
    <property type="molecule type" value="Genomic_DNA"/>
</dbReference>
<dbReference type="InterPro" id="IPR003607">
    <property type="entry name" value="HD/PDEase_dom"/>
</dbReference>
<feature type="domain" description="HD" evidence="2">
    <location>
        <begin position="64"/>
        <end position="249"/>
    </location>
</feature>
<dbReference type="NCBIfam" id="TIGR01353">
    <property type="entry name" value="dGTP_triPase"/>
    <property type="match status" value="1"/>
</dbReference>
<evidence type="ECO:0000313" key="4">
    <source>
        <dbReference type="Proteomes" id="UP001589628"/>
    </source>
</evidence>
<dbReference type="Gene3D" id="1.10.3210.10">
    <property type="entry name" value="Hypothetical protein af1432"/>
    <property type="match status" value="1"/>
</dbReference>
<keyword evidence="4" id="KW-1185">Reference proteome</keyword>
<dbReference type="Pfam" id="PF13286">
    <property type="entry name" value="HD_assoc"/>
    <property type="match status" value="1"/>
</dbReference>
<dbReference type="Gene3D" id="1.10.3550.10">
    <property type="entry name" value="eoxyguanosinetriphosphate triphosphohydrolase domain-like"/>
    <property type="match status" value="1"/>
</dbReference>
<proteinExistence type="predicted"/>
<dbReference type="InterPro" id="IPR050135">
    <property type="entry name" value="dGTPase-like"/>
</dbReference>
<dbReference type="InterPro" id="IPR006261">
    <property type="entry name" value="dGTPase"/>
</dbReference>
<evidence type="ECO:0000259" key="2">
    <source>
        <dbReference type="PROSITE" id="PS51831"/>
    </source>
</evidence>
<sequence length="450" mass="50287">MEQMNWAQLLCSERLGKQEQEEYEAGRTPFHKDHDRIFFSNAFRRLCKKTQVHSLSHNDNVHNRLTHSLEVSCVGRSLGVQVGRALKQAGQLPPGFSGHDVGAIVQSACLAHDIGNPPFGHFGEASIRHWFMEAREKGWLDGLTAAQQQDFLVFEGNAQGFRVLTQLEYHYQKGGMRLTYATLGSFLKYPWLSDHPLAQQKGKYGCNQAERGLLEQITQRLGLLARPEGGWYRHPLVYLMEAADDICYAILDLEDGVELGLLREQEVMNILRPLVGEAKIQAVKGADYPCAFSANSTKHLALLRGKAIEHLVAAVCAAFIANQQQILSGKLEGDLISHCDQATRDCIGQAKAIARQRIFNHNDRTRSEIGAFATLEKLLTHFIQAAREQALQPQLSFKSERLLLLMGSSRPMPGDDLYTSYLKVLDYISGMTDNFAVATAREITGHFPSV</sequence>
<keyword evidence="1" id="KW-0378">Hydrolase</keyword>
<dbReference type="Gene3D" id="1.10.3410.10">
    <property type="entry name" value="putative deoxyguanosinetriphosphate triphosphohydrolase like domain"/>
    <property type="match status" value="1"/>
</dbReference>
<dbReference type="InterPro" id="IPR027432">
    <property type="entry name" value="dGTP_triphosphohydrolase_C"/>
</dbReference>
<name>A0ABV5ZB10_9GAMM</name>
<evidence type="ECO:0000256" key="1">
    <source>
        <dbReference type="ARBA" id="ARBA00022801"/>
    </source>
</evidence>
<organism evidence="3 4">
    <name type="scientific">Balneatrix alpica</name>
    <dbReference type="NCBI Taxonomy" id="75684"/>
    <lineage>
        <taxon>Bacteria</taxon>
        <taxon>Pseudomonadati</taxon>
        <taxon>Pseudomonadota</taxon>
        <taxon>Gammaproteobacteria</taxon>
        <taxon>Oceanospirillales</taxon>
        <taxon>Balneatrichaceae</taxon>
        <taxon>Balneatrix</taxon>
    </lineage>
</organism>
<protein>
    <submittedName>
        <fullName evidence="3">Deoxyguanosinetriphosphate triphosphohydrolase</fullName>
    </submittedName>
</protein>
<dbReference type="NCBIfam" id="NF002205">
    <property type="entry name" value="PRK01096.1"/>
    <property type="match status" value="1"/>
</dbReference>
<reference evidence="3 4" key="1">
    <citation type="submission" date="2024-09" db="EMBL/GenBank/DDBJ databases">
        <authorList>
            <person name="Sun Q."/>
            <person name="Mori K."/>
        </authorList>
    </citation>
    <scope>NUCLEOTIDE SEQUENCE [LARGE SCALE GENOMIC DNA]</scope>
    <source>
        <strain evidence="3 4">ATCC 51285</strain>
    </source>
</reference>
<comment type="caution">
    <text evidence="3">The sequence shown here is derived from an EMBL/GenBank/DDBJ whole genome shotgun (WGS) entry which is preliminary data.</text>
</comment>
<dbReference type="PANTHER" id="PTHR11373:SF40">
    <property type="entry name" value="DEOXYGUANOSINETRIPHOSPHATE TRIPHOSPHOHYDROLASE-LIKE PROTEIN 2"/>
    <property type="match status" value="1"/>
</dbReference>